<dbReference type="NCBIfam" id="NF041568">
    <property type="entry name" value="Jag_EloR"/>
    <property type="match status" value="1"/>
</dbReference>
<evidence type="ECO:0000256" key="4">
    <source>
        <dbReference type="ARBA" id="ARBA00023186"/>
    </source>
</evidence>
<name>A0ABQ1GM87_9BACL</name>
<evidence type="ECO:0000256" key="2">
    <source>
        <dbReference type="ARBA" id="ARBA00022884"/>
    </source>
</evidence>
<keyword evidence="2 6" id="KW-0694">RNA-binding</keyword>
<dbReference type="Gene3D" id="3.30.30.80">
    <property type="entry name" value="probable RNA-binding protein from clostridium symbiosum atcc 14940"/>
    <property type="match status" value="1"/>
</dbReference>
<proteinExistence type="inferred from homology"/>
<protein>
    <recommendedName>
        <fullName evidence="6">RNA-binding protein KhpB</fullName>
    </recommendedName>
    <alternativeName>
        <fullName evidence="6">RNA-binding protein EloR</fullName>
    </alternativeName>
</protein>
<keyword evidence="8" id="KW-0238">DNA-binding</keyword>
<dbReference type="RefSeq" id="WP_188432395.1">
    <property type="nucleotide sequence ID" value="NZ_BMEX01000005.1"/>
</dbReference>
<comment type="subunit">
    <text evidence="6">Forms a complex with KhpA.</text>
</comment>
<evidence type="ECO:0000256" key="1">
    <source>
        <dbReference type="ARBA" id="ARBA00022490"/>
    </source>
</evidence>
<keyword evidence="5 6" id="KW-0961">Cell wall biogenesis/degradation</keyword>
<dbReference type="InterPro" id="IPR015946">
    <property type="entry name" value="KH_dom-like_a/b"/>
</dbReference>
<dbReference type="Proteomes" id="UP000617979">
    <property type="component" value="Unassembled WGS sequence"/>
</dbReference>
<dbReference type="EMBL" id="BMEX01000005">
    <property type="protein sequence ID" value="GGA46645.1"/>
    <property type="molecule type" value="Genomic_DNA"/>
</dbReference>
<reference evidence="9" key="1">
    <citation type="journal article" date="2019" name="Int. J. Syst. Evol. Microbiol.">
        <title>The Global Catalogue of Microorganisms (GCM) 10K type strain sequencing project: providing services to taxonomists for standard genome sequencing and annotation.</title>
        <authorList>
            <consortium name="The Broad Institute Genomics Platform"/>
            <consortium name="The Broad Institute Genome Sequencing Center for Infectious Disease"/>
            <person name="Wu L."/>
            <person name="Ma J."/>
        </authorList>
    </citation>
    <scope>NUCLEOTIDE SEQUENCE [LARGE SCALE GENOMIC DNA]</scope>
    <source>
        <strain evidence="9">CGMCC 1.12404</strain>
    </source>
</reference>
<accession>A0ABQ1GM87</accession>
<evidence type="ECO:0000313" key="8">
    <source>
        <dbReference type="EMBL" id="GGA46645.1"/>
    </source>
</evidence>
<evidence type="ECO:0000256" key="5">
    <source>
        <dbReference type="ARBA" id="ARBA00023316"/>
    </source>
</evidence>
<dbReference type="PANTHER" id="PTHR35800:SF1">
    <property type="entry name" value="RNA-BINDING PROTEIN KHPB"/>
    <property type="match status" value="1"/>
</dbReference>
<dbReference type="PROSITE" id="PS51061">
    <property type="entry name" value="R3H"/>
    <property type="match status" value="1"/>
</dbReference>
<comment type="caution">
    <text evidence="8">The sequence shown here is derived from an EMBL/GenBank/DDBJ whole genome shotgun (WGS) entry which is preliminary data.</text>
</comment>
<dbReference type="PANTHER" id="PTHR35800">
    <property type="entry name" value="PROTEIN JAG"/>
    <property type="match status" value="1"/>
</dbReference>
<keyword evidence="1 6" id="KW-0963">Cytoplasm</keyword>
<organism evidence="8 9">
    <name type="scientific">Kroppenstedtia guangzhouensis</name>
    <dbReference type="NCBI Taxonomy" id="1274356"/>
    <lineage>
        <taxon>Bacteria</taxon>
        <taxon>Bacillati</taxon>
        <taxon>Bacillota</taxon>
        <taxon>Bacilli</taxon>
        <taxon>Bacillales</taxon>
        <taxon>Thermoactinomycetaceae</taxon>
        <taxon>Kroppenstedtia</taxon>
    </lineage>
</organism>
<dbReference type="InterPro" id="IPR038008">
    <property type="entry name" value="Jag_KH"/>
</dbReference>
<dbReference type="InterPro" id="IPR036867">
    <property type="entry name" value="R3H_dom_sf"/>
</dbReference>
<dbReference type="SMART" id="SM00393">
    <property type="entry name" value="R3H"/>
    <property type="match status" value="1"/>
</dbReference>
<dbReference type="InterPro" id="IPR038247">
    <property type="entry name" value="Jag_N_dom_sf"/>
</dbReference>
<sequence>MKRLTVTGKTVEAAVREALKQLGATRDQVKISVLEEASRGFLGLIGNREAKVEVELIPTPLDKGLSFLRDVLDRMGLKSVSMEVKEETDQTWILFDGEDLGMLIGRRGQTLDALQYLVNVAANRNAGPYTRIVLDAQGYRERRRQTLMGLADRVAEKVMATRRSVSLEPMNPMERKVIHTRIQEKHTGVVTYSEGEAPRRHVVVAPKTDR</sequence>
<comment type="function">
    <text evidence="6">A probable RNA chaperone. Forms a complex with KhpA which binds to cellular RNA and controls its expression. Plays a role in peptidoglycan (PG) homeostasis and cell length regulation.</text>
</comment>
<feature type="region of interest" description="Jag_N domain" evidence="6">
    <location>
        <begin position="5"/>
        <end position="55"/>
    </location>
</feature>
<dbReference type="Pfam" id="PF14804">
    <property type="entry name" value="Jag_N"/>
    <property type="match status" value="1"/>
</dbReference>
<dbReference type="Pfam" id="PF13083">
    <property type="entry name" value="KH_KhpA-B"/>
    <property type="match status" value="1"/>
</dbReference>
<dbReference type="GO" id="GO:0003677">
    <property type="term" value="F:DNA binding"/>
    <property type="evidence" value="ECO:0007669"/>
    <property type="project" value="UniProtKB-KW"/>
</dbReference>
<dbReference type="InterPro" id="IPR032782">
    <property type="entry name" value="KhpB_N"/>
</dbReference>
<gene>
    <name evidence="6" type="primary">khpB</name>
    <name evidence="6" type="synonym">eloR</name>
    <name evidence="8" type="ORF">GCM10007416_19750</name>
</gene>
<dbReference type="Gene3D" id="3.30.1370.50">
    <property type="entry name" value="R3H-like domain"/>
    <property type="match status" value="1"/>
</dbReference>
<keyword evidence="9" id="KW-1185">Reference proteome</keyword>
<dbReference type="SUPFAM" id="SSF82708">
    <property type="entry name" value="R3H domain"/>
    <property type="match status" value="1"/>
</dbReference>
<comment type="domain">
    <text evidence="6">Has an N-terminal Jag-N domain and 2 RNA-binding domains (KH and R3H).</text>
</comment>
<dbReference type="CDD" id="cd02644">
    <property type="entry name" value="R3H_jag"/>
    <property type="match status" value="1"/>
</dbReference>
<feature type="domain" description="R3H" evidence="7">
    <location>
        <begin position="141"/>
        <end position="208"/>
    </location>
</feature>
<dbReference type="InterPro" id="IPR034079">
    <property type="entry name" value="R3H_KhpB"/>
</dbReference>
<dbReference type="CDD" id="cd02414">
    <property type="entry name" value="KH-II_Jag"/>
    <property type="match status" value="1"/>
</dbReference>
<dbReference type="Gene3D" id="3.30.300.20">
    <property type="match status" value="1"/>
</dbReference>
<dbReference type="SMART" id="SM01245">
    <property type="entry name" value="Jag_N"/>
    <property type="match status" value="1"/>
</dbReference>
<evidence type="ECO:0000256" key="3">
    <source>
        <dbReference type="ARBA" id="ARBA00022960"/>
    </source>
</evidence>
<evidence type="ECO:0000256" key="6">
    <source>
        <dbReference type="HAMAP-Rule" id="MF_00867"/>
    </source>
</evidence>
<dbReference type="InterPro" id="IPR001374">
    <property type="entry name" value="R3H_dom"/>
</dbReference>
<keyword evidence="3 6" id="KW-0133">Cell shape</keyword>
<dbReference type="Pfam" id="PF01424">
    <property type="entry name" value="R3H"/>
    <property type="match status" value="1"/>
</dbReference>
<comment type="subcellular location">
    <subcellularLocation>
        <location evidence="6">Cytoplasm</location>
    </subcellularLocation>
</comment>
<comment type="similarity">
    <text evidence="6">Belongs to the KhpB RNA-binding protein family.</text>
</comment>
<evidence type="ECO:0000259" key="7">
    <source>
        <dbReference type="PROSITE" id="PS51061"/>
    </source>
</evidence>
<dbReference type="InterPro" id="IPR039247">
    <property type="entry name" value="KhpB"/>
</dbReference>
<keyword evidence="4 6" id="KW-0143">Chaperone</keyword>
<dbReference type="HAMAP" id="MF_00867">
    <property type="entry name" value="KhpB"/>
    <property type="match status" value="1"/>
</dbReference>
<evidence type="ECO:0000313" key="9">
    <source>
        <dbReference type="Proteomes" id="UP000617979"/>
    </source>
</evidence>